<dbReference type="eggNOG" id="KOG4051">
    <property type="taxonomic scope" value="Eukaryota"/>
</dbReference>
<evidence type="ECO:0000313" key="9">
    <source>
        <dbReference type="Proteomes" id="UP000030669"/>
    </source>
</evidence>
<evidence type="ECO:0000256" key="5">
    <source>
        <dbReference type="ARBA" id="ARBA00023163"/>
    </source>
</evidence>
<dbReference type="OMA" id="PFFRREY"/>
<dbReference type="HOGENOM" id="CLU_083099_0_0_1"/>
<dbReference type="GeneID" id="19309568"/>
<dbReference type="EMBL" id="KB469303">
    <property type="protein sequence ID" value="EPQ54433.1"/>
    <property type="molecule type" value="Genomic_DNA"/>
</dbReference>
<feature type="compositionally biased region" description="Basic residues" evidence="7">
    <location>
        <begin position="117"/>
        <end position="138"/>
    </location>
</feature>
<dbReference type="GO" id="GO:0006357">
    <property type="term" value="P:regulation of transcription by RNA polymerase II"/>
    <property type="evidence" value="ECO:0007669"/>
    <property type="project" value="TreeGrafter"/>
</dbReference>
<evidence type="ECO:0000313" key="8">
    <source>
        <dbReference type="EMBL" id="EPQ54433.1"/>
    </source>
</evidence>
<evidence type="ECO:0000256" key="1">
    <source>
        <dbReference type="ARBA" id="ARBA00004123"/>
    </source>
</evidence>
<dbReference type="GO" id="GO:0005634">
    <property type="term" value="C:nucleus"/>
    <property type="evidence" value="ECO:0007669"/>
    <property type="project" value="UniProtKB-SubCell"/>
</dbReference>
<sequence length="199" mass="22025">MAVEEDQKDVSERFLDTVEGEISFFRSIMRTRPVGIHRHFHVLSMRTNIHKDTGHLVTVEEIWDKLRQCYDLDTLEGLEYTLPHDPTFESLIAPRRMRGSASLPSSPPAPTPPPATRGKRGVGRGRGKRSGRGRKRKNTAGLVGGESDSSALTQESGDESVAPTPRESVATGTDMGSEAEAEEEEEEEREASAGEPQRW</sequence>
<dbReference type="OrthoDB" id="5595141at2759"/>
<dbReference type="RefSeq" id="XP_007866742.1">
    <property type="nucleotide sequence ID" value="XM_007868551.1"/>
</dbReference>
<keyword evidence="3" id="KW-0156">Chromatin regulator</keyword>
<dbReference type="AlphaFoldDB" id="S7Q4M4"/>
<comment type="subcellular location">
    <subcellularLocation>
        <location evidence="1">Nucleus</location>
    </subcellularLocation>
</comment>
<accession>S7Q4M4</accession>
<dbReference type="Pfam" id="PF07904">
    <property type="entry name" value="Eaf7"/>
    <property type="match status" value="1"/>
</dbReference>
<proteinExistence type="inferred from homology"/>
<dbReference type="GO" id="GO:0035267">
    <property type="term" value="C:NuA4 histone acetyltransferase complex"/>
    <property type="evidence" value="ECO:0007669"/>
    <property type="project" value="TreeGrafter"/>
</dbReference>
<evidence type="ECO:0008006" key="10">
    <source>
        <dbReference type="Google" id="ProtNLM"/>
    </source>
</evidence>
<dbReference type="PANTHER" id="PTHR13581">
    <property type="entry name" value="MRG-BINDING PROTEIN"/>
    <property type="match status" value="1"/>
</dbReference>
<keyword evidence="6" id="KW-0539">Nucleus</keyword>
<gene>
    <name evidence="8" type="ORF">GLOTRDRAFT_93941</name>
</gene>
<feature type="compositionally biased region" description="Pro residues" evidence="7">
    <location>
        <begin position="105"/>
        <end position="115"/>
    </location>
</feature>
<feature type="region of interest" description="Disordered" evidence="7">
    <location>
        <begin position="97"/>
        <end position="199"/>
    </location>
</feature>
<dbReference type="STRING" id="670483.S7Q4M4"/>
<name>S7Q4M4_GLOTA</name>
<evidence type="ECO:0000256" key="4">
    <source>
        <dbReference type="ARBA" id="ARBA00023015"/>
    </source>
</evidence>
<dbReference type="KEGG" id="gtr:GLOTRDRAFT_93941"/>
<dbReference type="InterPro" id="IPR012423">
    <property type="entry name" value="Eaf7/MRGBP"/>
</dbReference>
<dbReference type="Proteomes" id="UP000030669">
    <property type="component" value="Unassembled WGS sequence"/>
</dbReference>
<organism evidence="8 9">
    <name type="scientific">Gloeophyllum trabeum (strain ATCC 11539 / FP-39264 / Madison 617)</name>
    <name type="common">Brown rot fungus</name>
    <dbReference type="NCBI Taxonomy" id="670483"/>
    <lineage>
        <taxon>Eukaryota</taxon>
        <taxon>Fungi</taxon>
        <taxon>Dikarya</taxon>
        <taxon>Basidiomycota</taxon>
        <taxon>Agaricomycotina</taxon>
        <taxon>Agaricomycetes</taxon>
        <taxon>Gloeophyllales</taxon>
        <taxon>Gloeophyllaceae</taxon>
        <taxon>Gloeophyllum</taxon>
    </lineage>
</organism>
<feature type="compositionally biased region" description="Acidic residues" evidence="7">
    <location>
        <begin position="177"/>
        <end position="189"/>
    </location>
</feature>
<comment type="similarity">
    <text evidence="2">Belongs to the EAF7 family.</text>
</comment>
<evidence type="ECO:0000256" key="7">
    <source>
        <dbReference type="SAM" id="MobiDB-lite"/>
    </source>
</evidence>
<keyword evidence="5" id="KW-0804">Transcription</keyword>
<protein>
    <recommendedName>
        <fullName evidence="10">Chromatin modification-related protein EAF7</fullName>
    </recommendedName>
</protein>
<dbReference type="GO" id="GO:0006325">
    <property type="term" value="P:chromatin organization"/>
    <property type="evidence" value="ECO:0007669"/>
    <property type="project" value="UniProtKB-KW"/>
</dbReference>
<reference evidence="8 9" key="1">
    <citation type="journal article" date="2012" name="Science">
        <title>The Paleozoic origin of enzymatic lignin decomposition reconstructed from 31 fungal genomes.</title>
        <authorList>
            <person name="Floudas D."/>
            <person name="Binder M."/>
            <person name="Riley R."/>
            <person name="Barry K."/>
            <person name="Blanchette R.A."/>
            <person name="Henrissat B."/>
            <person name="Martinez A.T."/>
            <person name="Otillar R."/>
            <person name="Spatafora J.W."/>
            <person name="Yadav J.S."/>
            <person name="Aerts A."/>
            <person name="Benoit I."/>
            <person name="Boyd A."/>
            <person name="Carlson A."/>
            <person name="Copeland A."/>
            <person name="Coutinho P.M."/>
            <person name="de Vries R.P."/>
            <person name="Ferreira P."/>
            <person name="Findley K."/>
            <person name="Foster B."/>
            <person name="Gaskell J."/>
            <person name="Glotzer D."/>
            <person name="Gorecki P."/>
            <person name="Heitman J."/>
            <person name="Hesse C."/>
            <person name="Hori C."/>
            <person name="Igarashi K."/>
            <person name="Jurgens J.A."/>
            <person name="Kallen N."/>
            <person name="Kersten P."/>
            <person name="Kohler A."/>
            <person name="Kuees U."/>
            <person name="Kumar T.K.A."/>
            <person name="Kuo A."/>
            <person name="LaButti K."/>
            <person name="Larrondo L.F."/>
            <person name="Lindquist E."/>
            <person name="Ling A."/>
            <person name="Lombard V."/>
            <person name="Lucas S."/>
            <person name="Lundell T."/>
            <person name="Martin R."/>
            <person name="McLaughlin D.J."/>
            <person name="Morgenstern I."/>
            <person name="Morin E."/>
            <person name="Murat C."/>
            <person name="Nagy L.G."/>
            <person name="Nolan M."/>
            <person name="Ohm R.A."/>
            <person name="Patyshakuliyeva A."/>
            <person name="Rokas A."/>
            <person name="Ruiz-Duenas F.J."/>
            <person name="Sabat G."/>
            <person name="Salamov A."/>
            <person name="Samejima M."/>
            <person name="Schmutz J."/>
            <person name="Slot J.C."/>
            <person name="St John F."/>
            <person name="Stenlid J."/>
            <person name="Sun H."/>
            <person name="Sun S."/>
            <person name="Syed K."/>
            <person name="Tsang A."/>
            <person name="Wiebenga A."/>
            <person name="Young D."/>
            <person name="Pisabarro A."/>
            <person name="Eastwood D.C."/>
            <person name="Martin F."/>
            <person name="Cullen D."/>
            <person name="Grigoriev I.V."/>
            <person name="Hibbett D.S."/>
        </authorList>
    </citation>
    <scope>NUCLEOTIDE SEQUENCE [LARGE SCALE GENOMIC DNA]</scope>
    <source>
        <strain evidence="8 9">ATCC 11539</strain>
    </source>
</reference>
<evidence type="ECO:0000256" key="3">
    <source>
        <dbReference type="ARBA" id="ARBA00022853"/>
    </source>
</evidence>
<dbReference type="PANTHER" id="PTHR13581:SF5">
    <property type="entry name" value="MRG_MORF4L-BINDING PROTEIN"/>
    <property type="match status" value="1"/>
</dbReference>
<evidence type="ECO:0000256" key="6">
    <source>
        <dbReference type="ARBA" id="ARBA00023242"/>
    </source>
</evidence>
<keyword evidence="9" id="KW-1185">Reference proteome</keyword>
<keyword evidence="4" id="KW-0805">Transcription regulation</keyword>
<evidence type="ECO:0000256" key="2">
    <source>
        <dbReference type="ARBA" id="ARBA00007117"/>
    </source>
</evidence>